<evidence type="ECO:0000313" key="4">
    <source>
        <dbReference type="EMBL" id="KAF5327752.1"/>
    </source>
</evidence>
<reference evidence="4 5" key="1">
    <citation type="journal article" date="2020" name="ISME J.">
        <title>Uncovering the hidden diversity of litter-decomposition mechanisms in mushroom-forming fungi.</title>
        <authorList>
            <person name="Floudas D."/>
            <person name="Bentzer J."/>
            <person name="Ahren D."/>
            <person name="Johansson T."/>
            <person name="Persson P."/>
            <person name="Tunlid A."/>
        </authorList>
    </citation>
    <scope>NUCLEOTIDE SEQUENCE [LARGE SCALE GENOMIC DNA]</scope>
    <source>
        <strain evidence="4 5">CBS 101986</strain>
    </source>
</reference>
<dbReference type="Proteomes" id="UP000567179">
    <property type="component" value="Unassembled WGS sequence"/>
</dbReference>
<accession>A0A8H5BQN6</accession>
<dbReference type="InterPro" id="IPR013087">
    <property type="entry name" value="Znf_C2H2_type"/>
</dbReference>
<keyword evidence="1" id="KW-0862">Zinc</keyword>
<dbReference type="AlphaFoldDB" id="A0A8H5BQN6"/>
<dbReference type="OrthoDB" id="3199698at2759"/>
<evidence type="ECO:0000259" key="3">
    <source>
        <dbReference type="PROSITE" id="PS50157"/>
    </source>
</evidence>
<dbReference type="Pfam" id="PF18759">
    <property type="entry name" value="Plavaka"/>
    <property type="match status" value="1"/>
</dbReference>
<name>A0A8H5BQN6_9AGAR</name>
<comment type="caution">
    <text evidence="4">The sequence shown here is derived from an EMBL/GenBank/DDBJ whole genome shotgun (WGS) entry which is preliminary data.</text>
</comment>
<proteinExistence type="predicted"/>
<keyword evidence="1" id="KW-0479">Metal-binding</keyword>
<dbReference type="PROSITE" id="PS50157">
    <property type="entry name" value="ZINC_FINGER_C2H2_2"/>
    <property type="match status" value="1"/>
</dbReference>
<evidence type="ECO:0000256" key="2">
    <source>
        <dbReference type="SAM" id="MobiDB-lite"/>
    </source>
</evidence>
<keyword evidence="1" id="KW-0863">Zinc-finger</keyword>
<organism evidence="4 5">
    <name type="scientific">Psilocybe cf. subviscida</name>
    <dbReference type="NCBI Taxonomy" id="2480587"/>
    <lineage>
        <taxon>Eukaryota</taxon>
        <taxon>Fungi</taxon>
        <taxon>Dikarya</taxon>
        <taxon>Basidiomycota</taxon>
        <taxon>Agaricomycotina</taxon>
        <taxon>Agaricomycetes</taxon>
        <taxon>Agaricomycetidae</taxon>
        <taxon>Agaricales</taxon>
        <taxon>Agaricineae</taxon>
        <taxon>Strophariaceae</taxon>
        <taxon>Psilocybe</taxon>
    </lineage>
</organism>
<evidence type="ECO:0000313" key="5">
    <source>
        <dbReference type="Proteomes" id="UP000567179"/>
    </source>
</evidence>
<evidence type="ECO:0000256" key="1">
    <source>
        <dbReference type="PROSITE-ProRule" id="PRU00042"/>
    </source>
</evidence>
<feature type="region of interest" description="Disordered" evidence="2">
    <location>
        <begin position="27"/>
        <end position="57"/>
    </location>
</feature>
<gene>
    <name evidence="4" type="ORF">D9619_004088</name>
</gene>
<keyword evidence="5" id="KW-1185">Reference proteome</keyword>
<dbReference type="InterPro" id="IPR041078">
    <property type="entry name" value="Plavaka"/>
</dbReference>
<protein>
    <recommendedName>
        <fullName evidence="3">C2H2-type domain-containing protein</fullName>
    </recommendedName>
</protein>
<dbReference type="GO" id="GO:0008270">
    <property type="term" value="F:zinc ion binding"/>
    <property type="evidence" value="ECO:0007669"/>
    <property type="project" value="UniProtKB-KW"/>
</dbReference>
<feature type="domain" description="C2H2-type" evidence="3">
    <location>
        <begin position="11"/>
        <end position="44"/>
    </location>
</feature>
<sequence>MTRLQHKPLSYRCPHYSRGVKCQKSFHSRSGLTQHVHAKHDETPAPTGAPLPAHTHEDTSVPLQTNVEDDLMHLDVEIHPDPERIDLWYEEEALDFGDLDADDELLFRSGPDPQPKRFVNAKPSSITAHPILDGTPCDQEGNDLPFGSNPLPQPPTNATSYSPFECRANFELANLLFSRTQMPAKQIDALLDIWASKHDGNTLFTNHKDMYSCIDSIKLGDAPWNCFTVSYTGPKPNADNPDAEVPPWMDAEYEVWYRDPKAVLEQQIGNPELKDHIHYAPFQEFGMDGERRWQDLMSANWAWSQADEIAKDPDTHGATFAPIVLGSDKTTVSVATGQNEYYPLYASLGNVHNTARRAHKNAVSVLAFLSVPKTDQEYANDEKFRTFRRQLLHTSIAAIFQEMKPHFSKPIITKCADGHFRRVVYGFGPYIADYPEQVQLVCVLQDWCPQCTAMSQDLDGPSGPRTKALRDALIHRMSLKDLRSNYGIVGDVTPFTDSFPRADIHELLTSDLLHQVIKGTFKDHLVTWVKTYLELKHGKAGAAVILADVDRRIAAVPSFPGLRRFPEGRGFKQWTGDDSKALMKVYLPAISGHVPDQMCAQWFLCYSQNNHFSKKTIL</sequence>
<dbReference type="EMBL" id="JAACJJ010000014">
    <property type="protein sequence ID" value="KAF5327752.1"/>
    <property type="molecule type" value="Genomic_DNA"/>
</dbReference>